<keyword evidence="1" id="KW-0489">Methyltransferase</keyword>
<protein>
    <submittedName>
        <fullName evidence="1">DNA phosphorothioation-associated putative methyltransferase</fullName>
    </submittedName>
</protein>
<sequence>MPVRQALQDGVVRPDTSVLDFGSGRGGDVARLRAMGVEARGWDPYFDPDVAATPSNAVLLVYVLNVIEDDAERTETLRRAWTLADQVLVVSTRLSWERRKVTGVPLADGTMTSRRTFQRLFSPGELRALVERTTKAGTAAGAPGVVYAFKSETERLRFLARRTTGVVEWLGGEDETSALAAVIDYFERRGRLPAVEEYPEHLLPLLRHVRQAELRRMVVEGAAAERVELGRARTLLDTLLFLGVSVFSGRPRMNDLPLGVQLDVRACFSSYREACARADRLLLKLRDDSYVRGAMRNSVGKLTPTALYVHRRAVERMPVVLRLYEHCGAVAAGRPEGWDVLKLNHSGRQVAWSSYPTFDSEPHPRLAWSYAVSMSTLDAQFSSYEERENRPLLHRKEEFLAYDDEAAPKYRRLTAQEVRAGLYERPEIIGLERGWQAELARCGVELRGHRLVKSRAD</sequence>
<dbReference type="GO" id="GO:0008168">
    <property type="term" value="F:methyltransferase activity"/>
    <property type="evidence" value="ECO:0007669"/>
    <property type="project" value="UniProtKB-KW"/>
</dbReference>
<dbReference type="AlphaFoldDB" id="A0A317QLA1"/>
<proteinExistence type="predicted"/>
<name>A0A317QLA1_9ACTN</name>
<keyword evidence="2" id="KW-1185">Reference proteome</keyword>
<organism evidence="1 2">
    <name type="scientific">Geodermatophilus normandii</name>
    <dbReference type="NCBI Taxonomy" id="1137989"/>
    <lineage>
        <taxon>Bacteria</taxon>
        <taxon>Bacillati</taxon>
        <taxon>Actinomycetota</taxon>
        <taxon>Actinomycetes</taxon>
        <taxon>Geodermatophilales</taxon>
        <taxon>Geodermatophilaceae</taxon>
        <taxon>Geodermatophilus</taxon>
    </lineage>
</organism>
<dbReference type="EMBL" id="QGTX01000001">
    <property type="protein sequence ID" value="PWW23471.1"/>
    <property type="molecule type" value="Genomic_DNA"/>
</dbReference>
<accession>A0A317QLA1</accession>
<evidence type="ECO:0000313" key="1">
    <source>
        <dbReference type="EMBL" id="PWW23471.1"/>
    </source>
</evidence>
<comment type="caution">
    <text evidence="1">The sequence shown here is derived from an EMBL/GenBank/DDBJ whole genome shotgun (WGS) entry which is preliminary data.</text>
</comment>
<dbReference type="Proteomes" id="UP000246661">
    <property type="component" value="Unassembled WGS sequence"/>
</dbReference>
<dbReference type="NCBIfam" id="TIGR04096">
    <property type="entry name" value="dnd_rel_methyl"/>
    <property type="match status" value="1"/>
</dbReference>
<reference evidence="2" key="1">
    <citation type="submission" date="2018-05" db="EMBL/GenBank/DDBJ databases">
        <authorList>
            <person name="Klenk H.-P."/>
            <person name="Huntemann M."/>
            <person name="Clum A."/>
            <person name="Pillay M."/>
            <person name="Palaniappan K."/>
            <person name="Varghese N."/>
            <person name="Mikhailova N."/>
            <person name="Stamatis D."/>
            <person name="Reddy T."/>
            <person name="Daum C."/>
            <person name="Shapiro N."/>
            <person name="Ivanova N."/>
            <person name="Kyrpides N."/>
            <person name="Woyke T."/>
        </authorList>
    </citation>
    <scope>NUCLEOTIDE SEQUENCE [LARGE SCALE GENOMIC DNA]</scope>
    <source>
        <strain evidence="2">DSM 45417</strain>
    </source>
</reference>
<gene>
    <name evidence="1" type="ORF">JD79_02645</name>
</gene>
<dbReference type="GO" id="GO:0032259">
    <property type="term" value="P:methylation"/>
    <property type="evidence" value="ECO:0007669"/>
    <property type="project" value="UniProtKB-KW"/>
</dbReference>
<dbReference type="InterPro" id="IPR024019">
    <property type="entry name" value="CHP04096"/>
</dbReference>
<keyword evidence="1" id="KW-0808">Transferase</keyword>
<evidence type="ECO:0000313" key="2">
    <source>
        <dbReference type="Proteomes" id="UP000246661"/>
    </source>
</evidence>